<reference evidence="2 3" key="1">
    <citation type="journal article" date="2019" name="Sci. Rep.">
        <title>Comparative genomics of chytrid fungi reveal insights into the obligate biotrophic and pathogenic lifestyle of Synchytrium endobioticum.</title>
        <authorList>
            <person name="van de Vossenberg B.T.L.H."/>
            <person name="Warris S."/>
            <person name="Nguyen H.D.T."/>
            <person name="van Gent-Pelzer M.P.E."/>
            <person name="Joly D.L."/>
            <person name="van de Geest H.C."/>
            <person name="Bonants P.J.M."/>
            <person name="Smith D.S."/>
            <person name="Levesque C.A."/>
            <person name="van der Lee T.A.J."/>
        </authorList>
    </citation>
    <scope>NUCLEOTIDE SEQUENCE [LARGE SCALE GENOMIC DNA]</scope>
    <source>
        <strain evidence="2 3">CBS 675.73</strain>
    </source>
</reference>
<name>A0A507FBS4_9FUNG</name>
<feature type="compositionally biased region" description="Polar residues" evidence="1">
    <location>
        <begin position="490"/>
        <end position="501"/>
    </location>
</feature>
<accession>A0A507FBS4</accession>
<feature type="compositionally biased region" description="Polar residues" evidence="1">
    <location>
        <begin position="20"/>
        <end position="33"/>
    </location>
</feature>
<dbReference type="EMBL" id="QEAP01000202">
    <property type="protein sequence ID" value="TPX73195.1"/>
    <property type="molecule type" value="Genomic_DNA"/>
</dbReference>
<feature type="region of interest" description="Disordered" evidence="1">
    <location>
        <begin position="600"/>
        <end position="669"/>
    </location>
</feature>
<dbReference type="Proteomes" id="UP000320333">
    <property type="component" value="Unassembled WGS sequence"/>
</dbReference>
<evidence type="ECO:0000313" key="3">
    <source>
        <dbReference type="Proteomes" id="UP000320333"/>
    </source>
</evidence>
<feature type="compositionally biased region" description="Polar residues" evidence="1">
    <location>
        <begin position="288"/>
        <end position="299"/>
    </location>
</feature>
<feature type="compositionally biased region" description="Polar residues" evidence="1">
    <location>
        <begin position="510"/>
        <end position="531"/>
    </location>
</feature>
<feature type="compositionally biased region" description="Polar residues" evidence="1">
    <location>
        <begin position="393"/>
        <end position="414"/>
    </location>
</feature>
<protein>
    <submittedName>
        <fullName evidence="2">Uncharacterized protein</fullName>
    </submittedName>
</protein>
<keyword evidence="3" id="KW-1185">Reference proteome</keyword>
<dbReference type="OrthoDB" id="10322175at2759"/>
<feature type="compositionally biased region" description="Polar residues" evidence="1">
    <location>
        <begin position="97"/>
        <end position="109"/>
    </location>
</feature>
<feature type="region of interest" description="Disordered" evidence="1">
    <location>
        <begin position="282"/>
        <end position="312"/>
    </location>
</feature>
<dbReference type="AlphaFoldDB" id="A0A507FBS4"/>
<feature type="compositionally biased region" description="Pro residues" evidence="1">
    <location>
        <begin position="416"/>
        <end position="431"/>
    </location>
</feature>
<feature type="region of interest" description="Disordered" evidence="1">
    <location>
        <begin position="1"/>
        <end position="109"/>
    </location>
</feature>
<feature type="region of interest" description="Disordered" evidence="1">
    <location>
        <begin position="377"/>
        <end position="531"/>
    </location>
</feature>
<feature type="region of interest" description="Disordered" evidence="1">
    <location>
        <begin position="685"/>
        <end position="704"/>
    </location>
</feature>
<feature type="compositionally biased region" description="Low complexity" evidence="1">
    <location>
        <begin position="59"/>
        <end position="73"/>
    </location>
</feature>
<gene>
    <name evidence="2" type="ORF">CcCBS67573_g05530</name>
</gene>
<feature type="compositionally biased region" description="Polar residues" evidence="1">
    <location>
        <begin position="600"/>
        <end position="611"/>
    </location>
</feature>
<comment type="caution">
    <text evidence="2">The sequence shown here is derived from an EMBL/GenBank/DDBJ whole genome shotgun (WGS) entry which is preliminary data.</text>
</comment>
<evidence type="ECO:0000256" key="1">
    <source>
        <dbReference type="SAM" id="MobiDB-lite"/>
    </source>
</evidence>
<organism evidence="2 3">
    <name type="scientific">Chytriomyces confervae</name>
    <dbReference type="NCBI Taxonomy" id="246404"/>
    <lineage>
        <taxon>Eukaryota</taxon>
        <taxon>Fungi</taxon>
        <taxon>Fungi incertae sedis</taxon>
        <taxon>Chytridiomycota</taxon>
        <taxon>Chytridiomycota incertae sedis</taxon>
        <taxon>Chytridiomycetes</taxon>
        <taxon>Chytridiales</taxon>
        <taxon>Chytriomycetaceae</taxon>
        <taxon>Chytriomyces</taxon>
    </lineage>
</organism>
<evidence type="ECO:0000313" key="2">
    <source>
        <dbReference type="EMBL" id="TPX73195.1"/>
    </source>
</evidence>
<sequence>MNQAHPARPPPSFAMPRLSIDTSLRPSSNTSLHAPSLPGHQTAPHSVSAHTLQHGASRHSANMNMHHAANQNHPGAVPGLPISAINHGASPFGPNTGEPSSNAPANTNLFTQSQDTSATAGVRDPQLMSTHQGMRRTSNTSDQFHFVYSEPLKDLSNESPSSNFTRRNSSLDSDSLYQLASAGSISMPRQINRPRSWSDSSNGIISGLAGLGLSLGAPSPQNSFVDFSLPSTATAFGTPQHEWNLDEQFGLLEKETQNTLQQQQALSKETLLSDTLANFGPQFGNVGSAPNSAHPQNPDHSGFHFPGPISAQPHANFSHLSAQFQQQFMHHGYQDMHTAAQAQNFQIGNPQFQPMHDRFVGMSSQQPFMPFGMNQPHQFSAETVHPPLDPFTAFQNEFPPTQSLPQQFAYNQSYPSHPPHPSAHTQPPPSPLYTEPPESSFKRILQNGSANYANRGGDNDGRPVGPSVPSWVFDPQSQGTHGSNSEKLRNLTATTVSSFSEPVSRLLDLSPTTPHSPSENQSPPHPQTSNARTFPIQMQQPIVFSSRASRSIPTPTHVHLSESPSGNEFVPAQLLTVASAPAMKPAPLVLGKPSSNTIESVDSANVGSPTRATAPPLRRSAAAPGSLRNKELRTQAAKPYSHPVFEDEAEDSNEGRGGEGEEGPGYSGYMDGVSGVSGAEDCADDDDGMGAAGGSSSGGTQIRRKNKGFMCPVSGCGKQFMRTYNYKVKFVF</sequence>
<proteinExistence type="predicted"/>